<evidence type="ECO:0000313" key="3">
    <source>
        <dbReference type="EMBL" id="KAA8896437.1"/>
    </source>
</evidence>
<name>A0A642UEM1_DIURU</name>
<evidence type="ECO:0000256" key="1">
    <source>
        <dbReference type="SAM" id="MobiDB-lite"/>
    </source>
</evidence>
<dbReference type="RefSeq" id="XP_034009416.1">
    <property type="nucleotide sequence ID" value="XM_034158832.1"/>
</dbReference>
<sequence>MDLEPDTIIDFLTNELYTLVQKYPENSELREVTVEWTAQLAASKDSIDEADLAETWAVLKHDWIQLSRNVVAVEPRENTNAHLIAAGHYLNDFDPGAATKLKQMVRRQRHANHHFDSKWVGITALLALVAFLFGGGYFVGYANNGRCDSDQLGRVGNLYYRRYTHGVQCDPEALTIDEPTWLEIERRANQQGLDWPIKKALCIKSAKDVPWHGYLVVGNDLNVVRNTNCSRQGTLEQVWFGNIHDHEDHSYDEHEHSNENDHNQDTEKTKHNTEKPHKEVDNSHQNNDHLQGVVVEDVKVDINVNEEGDKPVVERVVVEDKWEYVPEAGYDYADVIDEIL</sequence>
<dbReference type="GeneID" id="54784460"/>
<proteinExistence type="predicted"/>
<evidence type="ECO:0000256" key="2">
    <source>
        <dbReference type="SAM" id="Phobius"/>
    </source>
</evidence>
<comment type="caution">
    <text evidence="3">The sequence shown here is derived from an EMBL/GenBank/DDBJ whole genome shotgun (WGS) entry which is preliminary data.</text>
</comment>
<protein>
    <submittedName>
        <fullName evidence="3">Uncharacterized protein</fullName>
    </submittedName>
</protein>
<keyword evidence="2" id="KW-0812">Transmembrane</keyword>
<evidence type="ECO:0000313" key="4">
    <source>
        <dbReference type="Proteomes" id="UP000449547"/>
    </source>
</evidence>
<feature type="compositionally biased region" description="Basic and acidic residues" evidence="1">
    <location>
        <begin position="249"/>
        <end position="282"/>
    </location>
</feature>
<accession>A0A642UEM1</accession>
<feature type="transmembrane region" description="Helical" evidence="2">
    <location>
        <begin position="119"/>
        <end position="139"/>
    </location>
</feature>
<organism evidence="3 4">
    <name type="scientific">Diutina rugosa</name>
    <name type="common">Yeast</name>
    <name type="synonym">Candida rugosa</name>
    <dbReference type="NCBI Taxonomy" id="5481"/>
    <lineage>
        <taxon>Eukaryota</taxon>
        <taxon>Fungi</taxon>
        <taxon>Dikarya</taxon>
        <taxon>Ascomycota</taxon>
        <taxon>Saccharomycotina</taxon>
        <taxon>Pichiomycetes</taxon>
        <taxon>Debaryomycetaceae</taxon>
        <taxon>Diutina</taxon>
    </lineage>
</organism>
<dbReference type="EMBL" id="SWFT01000165">
    <property type="protein sequence ID" value="KAA8896437.1"/>
    <property type="molecule type" value="Genomic_DNA"/>
</dbReference>
<keyword evidence="2" id="KW-1133">Transmembrane helix</keyword>
<keyword evidence="4" id="KW-1185">Reference proteome</keyword>
<dbReference type="AlphaFoldDB" id="A0A642UEM1"/>
<keyword evidence="2" id="KW-0472">Membrane</keyword>
<dbReference type="VEuPathDB" id="FungiDB:DIURU_005809"/>
<gene>
    <name evidence="3" type="ORF">DIURU_005809</name>
</gene>
<dbReference type="Proteomes" id="UP000449547">
    <property type="component" value="Unassembled WGS sequence"/>
</dbReference>
<reference evidence="3 4" key="1">
    <citation type="submission" date="2019-07" db="EMBL/GenBank/DDBJ databases">
        <title>Genome assembly of two rare yeast pathogens: Diutina rugosa and Trichomonascus ciferrii.</title>
        <authorList>
            <person name="Mixao V."/>
            <person name="Saus E."/>
            <person name="Hansen A."/>
            <person name="Lass-Flor C."/>
            <person name="Gabaldon T."/>
        </authorList>
    </citation>
    <scope>NUCLEOTIDE SEQUENCE [LARGE SCALE GENOMIC DNA]</scope>
    <source>
        <strain evidence="3 4">CBS 613</strain>
    </source>
</reference>
<feature type="region of interest" description="Disordered" evidence="1">
    <location>
        <begin position="249"/>
        <end position="288"/>
    </location>
</feature>